<keyword evidence="4 9" id="KW-0436">Ligase</keyword>
<dbReference type="PANTHER" id="PTHR43692">
    <property type="entry name" value="UDP-N-ACETYLMURAMOYLALANINE--D-GLUTAMATE LIGASE"/>
    <property type="match status" value="1"/>
</dbReference>
<comment type="function">
    <text evidence="9 10">Cell wall formation. Catalyzes the addition of glutamate to the nucleotide precursor UDP-N-acetylmuramoyl-L-alanine (UMA).</text>
</comment>
<evidence type="ECO:0000259" key="12">
    <source>
        <dbReference type="Pfam" id="PF08245"/>
    </source>
</evidence>
<dbReference type="GO" id="GO:0005737">
    <property type="term" value="C:cytoplasm"/>
    <property type="evidence" value="ECO:0007669"/>
    <property type="project" value="UniProtKB-SubCell"/>
</dbReference>
<dbReference type="GO" id="GO:0071555">
    <property type="term" value="P:cell wall organization"/>
    <property type="evidence" value="ECO:0007669"/>
    <property type="project" value="UniProtKB-KW"/>
</dbReference>
<dbReference type="InterPro" id="IPR036565">
    <property type="entry name" value="Mur-like_cat_sf"/>
</dbReference>
<protein>
    <recommendedName>
        <fullName evidence="9 10">UDP-N-acetylmuramoylalanine--D-glutamate ligase</fullName>
        <ecNumber evidence="9 10">6.3.2.9</ecNumber>
    </recommendedName>
    <alternativeName>
        <fullName evidence="9">D-glutamic acid-adding enzyme</fullName>
    </alternativeName>
    <alternativeName>
        <fullName evidence="9">UDP-N-acetylmuramoyl-L-alanyl-D-glutamate synthetase</fullName>
    </alternativeName>
</protein>
<dbReference type="PROSITE" id="PS01011">
    <property type="entry name" value="FOLYLPOLYGLU_SYNT_1"/>
    <property type="match status" value="1"/>
</dbReference>
<dbReference type="NCBIfam" id="TIGR01087">
    <property type="entry name" value="murD"/>
    <property type="match status" value="1"/>
</dbReference>
<keyword evidence="9 10" id="KW-0133">Cell shape</keyword>
<dbReference type="STRING" id="1805146.AUJ27_03600"/>
<evidence type="ECO:0000256" key="2">
    <source>
        <dbReference type="ARBA" id="ARBA00004752"/>
    </source>
</evidence>
<keyword evidence="5 9" id="KW-0132">Cell division</keyword>
<proteinExistence type="inferred from homology"/>
<dbReference type="InterPro" id="IPR004101">
    <property type="entry name" value="Mur_ligase_C"/>
</dbReference>
<evidence type="ECO:0000256" key="7">
    <source>
        <dbReference type="ARBA" id="ARBA00022840"/>
    </source>
</evidence>
<sequence length="495" mass="55793">MKNIKELKNKKIAILGLGIENYALVKYLLTRNSNKQKGGLITGSYRSAIAPLRDDKLDITICDRRSAGELKERYSVIASVAKQSRKSGKTRLPRRSPLASSGFASRNDIIIRWKLGKDYDKDLDYFNIIFRSPGYPLLKIKNQKSKIKNIISSPMKAFFELCPTKNIIGVTGTKGKGTTSSLIYHILKNEGKRVWLGGNIGVAPFEFINKIKPNDWVVLELSSFQLEDMDKSPKIAVITNFFREHLAPADPNNPNYHKSMHEYRTAKMNIVKFQKKGDAVIVNKNLKSKISNLKTKTKNLKPKGKLIFFEKSNLKSMLVGEHNKENVAAAVEAAKFIGIKQNIIIKAIKDFKGLEYRLEFVKEEKGIKYYNDSFATTPESTIIALKSFANPIILLVGGAEKNSDFKKLAREIKDKVKFTVLLNGRATPRIKNELLKINFPANKINVAHSIKEAVKMAETMVNKGDIILLSPACASFGMFKNYKARGELFKKEVKK</sequence>
<dbReference type="UniPathway" id="UPA00219"/>
<comment type="caution">
    <text evidence="13">The sequence shown here is derived from an EMBL/GenBank/DDBJ whole genome shotgun (WGS) entry which is preliminary data.</text>
</comment>
<dbReference type="GO" id="GO:0005524">
    <property type="term" value="F:ATP binding"/>
    <property type="evidence" value="ECO:0007669"/>
    <property type="project" value="UniProtKB-UniRule"/>
</dbReference>
<evidence type="ECO:0000313" key="14">
    <source>
        <dbReference type="Proteomes" id="UP000183192"/>
    </source>
</evidence>
<evidence type="ECO:0000256" key="8">
    <source>
        <dbReference type="ARBA" id="ARBA00023306"/>
    </source>
</evidence>
<keyword evidence="3 9" id="KW-0963">Cytoplasm</keyword>
<comment type="subcellular location">
    <subcellularLocation>
        <location evidence="1 9 10">Cytoplasm</location>
    </subcellularLocation>
</comment>
<reference evidence="13 14" key="1">
    <citation type="journal article" date="2016" name="Environ. Microbiol.">
        <title>Genomic resolution of a cold subsurface aquifer community provides metabolic insights for novel microbes adapted to high CO concentrations.</title>
        <authorList>
            <person name="Probst A.J."/>
            <person name="Castelle C.J."/>
            <person name="Singh A."/>
            <person name="Brown C.T."/>
            <person name="Anantharaman K."/>
            <person name="Sharon I."/>
            <person name="Hug L.A."/>
            <person name="Burstein D."/>
            <person name="Emerson J.B."/>
            <person name="Thomas B.C."/>
            <person name="Banfield J.F."/>
        </authorList>
    </citation>
    <scope>NUCLEOTIDE SEQUENCE [LARGE SCALE GENOMIC DNA]</scope>
    <source>
        <strain evidence="13">CG1_02_37_44</strain>
    </source>
</reference>
<evidence type="ECO:0000313" key="13">
    <source>
        <dbReference type="EMBL" id="OIO06756.1"/>
    </source>
</evidence>
<dbReference type="AlphaFoldDB" id="A0A1J4T3X6"/>
<dbReference type="InterPro" id="IPR013221">
    <property type="entry name" value="Mur_ligase_cen"/>
</dbReference>
<dbReference type="Proteomes" id="UP000183192">
    <property type="component" value="Unassembled WGS sequence"/>
</dbReference>
<dbReference type="InterPro" id="IPR018109">
    <property type="entry name" value="Folylpolyglutamate_synth_CS"/>
</dbReference>
<accession>A0A1J4T3X6</accession>
<dbReference type="EMBL" id="MNUU01000070">
    <property type="protein sequence ID" value="OIO06756.1"/>
    <property type="molecule type" value="Genomic_DNA"/>
</dbReference>
<dbReference type="Gene3D" id="3.90.190.20">
    <property type="entry name" value="Mur ligase, C-terminal domain"/>
    <property type="match status" value="1"/>
</dbReference>
<dbReference type="GO" id="GO:0008764">
    <property type="term" value="F:UDP-N-acetylmuramoylalanine-D-glutamate ligase activity"/>
    <property type="evidence" value="ECO:0007669"/>
    <property type="project" value="UniProtKB-UniRule"/>
</dbReference>
<feature type="domain" description="Mur ligase central" evidence="12">
    <location>
        <begin position="170"/>
        <end position="331"/>
    </location>
</feature>
<gene>
    <name evidence="9" type="primary">murD</name>
    <name evidence="13" type="ORF">AUJ27_03600</name>
</gene>
<evidence type="ECO:0000256" key="4">
    <source>
        <dbReference type="ARBA" id="ARBA00022598"/>
    </source>
</evidence>
<feature type="domain" description="Mur ligase C-terminal" evidence="11">
    <location>
        <begin position="357"/>
        <end position="473"/>
    </location>
</feature>
<dbReference type="SUPFAM" id="SSF53623">
    <property type="entry name" value="MurD-like peptide ligases, catalytic domain"/>
    <property type="match status" value="1"/>
</dbReference>
<dbReference type="SUPFAM" id="SSF53244">
    <property type="entry name" value="MurD-like peptide ligases, peptide-binding domain"/>
    <property type="match status" value="1"/>
</dbReference>
<name>A0A1J4T3X6_9BACT</name>
<dbReference type="GO" id="GO:0051301">
    <property type="term" value="P:cell division"/>
    <property type="evidence" value="ECO:0007669"/>
    <property type="project" value="UniProtKB-KW"/>
</dbReference>
<organism evidence="13 14">
    <name type="scientific">Candidatus Falkowbacteria bacterium CG1_02_37_44</name>
    <dbReference type="NCBI Taxonomy" id="1805146"/>
    <lineage>
        <taxon>Bacteria</taxon>
        <taxon>Candidatus Falkowiibacteriota</taxon>
    </lineage>
</organism>
<dbReference type="InterPro" id="IPR005762">
    <property type="entry name" value="MurD"/>
</dbReference>
<comment type="catalytic activity">
    <reaction evidence="9 10">
        <text>UDP-N-acetyl-alpha-D-muramoyl-L-alanine + D-glutamate + ATP = UDP-N-acetyl-alpha-D-muramoyl-L-alanyl-D-glutamate + ADP + phosphate + H(+)</text>
        <dbReference type="Rhea" id="RHEA:16429"/>
        <dbReference type="ChEBI" id="CHEBI:15378"/>
        <dbReference type="ChEBI" id="CHEBI:29986"/>
        <dbReference type="ChEBI" id="CHEBI:30616"/>
        <dbReference type="ChEBI" id="CHEBI:43474"/>
        <dbReference type="ChEBI" id="CHEBI:83898"/>
        <dbReference type="ChEBI" id="CHEBI:83900"/>
        <dbReference type="ChEBI" id="CHEBI:456216"/>
        <dbReference type="EC" id="6.3.2.9"/>
    </reaction>
</comment>
<keyword evidence="6 9" id="KW-0547">Nucleotide-binding</keyword>
<evidence type="ECO:0000256" key="1">
    <source>
        <dbReference type="ARBA" id="ARBA00004496"/>
    </source>
</evidence>
<dbReference type="Gene3D" id="3.40.1190.10">
    <property type="entry name" value="Mur-like, catalytic domain"/>
    <property type="match status" value="1"/>
</dbReference>
<keyword evidence="7 9" id="KW-0067">ATP-binding</keyword>
<dbReference type="Pfam" id="PF08245">
    <property type="entry name" value="Mur_ligase_M"/>
    <property type="match status" value="1"/>
</dbReference>
<dbReference type="Gene3D" id="3.40.50.720">
    <property type="entry name" value="NAD(P)-binding Rossmann-like Domain"/>
    <property type="match status" value="1"/>
</dbReference>
<dbReference type="EC" id="6.3.2.9" evidence="9 10"/>
<feature type="binding site" evidence="9">
    <location>
        <begin position="172"/>
        <end position="178"/>
    </location>
    <ligand>
        <name>ATP</name>
        <dbReference type="ChEBI" id="CHEBI:30616"/>
    </ligand>
</feature>
<dbReference type="GO" id="GO:0009252">
    <property type="term" value="P:peptidoglycan biosynthetic process"/>
    <property type="evidence" value="ECO:0007669"/>
    <property type="project" value="UniProtKB-UniRule"/>
</dbReference>
<evidence type="ECO:0000256" key="5">
    <source>
        <dbReference type="ARBA" id="ARBA00022618"/>
    </source>
</evidence>
<keyword evidence="9 10" id="KW-0573">Peptidoglycan synthesis</keyword>
<keyword evidence="8 9" id="KW-0131">Cell cycle</keyword>
<dbReference type="HAMAP" id="MF_00639">
    <property type="entry name" value="MurD"/>
    <property type="match status" value="1"/>
</dbReference>
<evidence type="ECO:0000256" key="6">
    <source>
        <dbReference type="ARBA" id="ARBA00022741"/>
    </source>
</evidence>
<comment type="similarity">
    <text evidence="9">Belongs to the MurCDEF family.</text>
</comment>
<comment type="pathway">
    <text evidence="2 9 10">Cell wall biogenesis; peptidoglycan biosynthesis.</text>
</comment>
<dbReference type="Pfam" id="PF02875">
    <property type="entry name" value="Mur_ligase_C"/>
    <property type="match status" value="1"/>
</dbReference>
<dbReference type="InterPro" id="IPR036615">
    <property type="entry name" value="Mur_ligase_C_dom_sf"/>
</dbReference>
<evidence type="ECO:0000256" key="3">
    <source>
        <dbReference type="ARBA" id="ARBA00022490"/>
    </source>
</evidence>
<dbReference type="GO" id="GO:0008360">
    <property type="term" value="P:regulation of cell shape"/>
    <property type="evidence" value="ECO:0007669"/>
    <property type="project" value="UniProtKB-KW"/>
</dbReference>
<evidence type="ECO:0000256" key="9">
    <source>
        <dbReference type="HAMAP-Rule" id="MF_00639"/>
    </source>
</evidence>
<evidence type="ECO:0000256" key="10">
    <source>
        <dbReference type="RuleBase" id="RU003664"/>
    </source>
</evidence>
<keyword evidence="9 10" id="KW-0961">Cell wall biogenesis/degradation</keyword>
<dbReference type="GO" id="GO:0004326">
    <property type="term" value="F:tetrahydrofolylpolyglutamate synthase activity"/>
    <property type="evidence" value="ECO:0007669"/>
    <property type="project" value="InterPro"/>
</dbReference>
<evidence type="ECO:0000259" key="11">
    <source>
        <dbReference type="Pfam" id="PF02875"/>
    </source>
</evidence>
<dbReference type="PANTHER" id="PTHR43692:SF1">
    <property type="entry name" value="UDP-N-ACETYLMURAMOYLALANINE--D-GLUTAMATE LIGASE"/>
    <property type="match status" value="1"/>
</dbReference>